<organism evidence="1 2">
    <name type="scientific">Crotalaria pallida</name>
    <name type="common">Smooth rattlebox</name>
    <name type="synonym">Crotalaria striata</name>
    <dbReference type="NCBI Taxonomy" id="3830"/>
    <lineage>
        <taxon>Eukaryota</taxon>
        <taxon>Viridiplantae</taxon>
        <taxon>Streptophyta</taxon>
        <taxon>Embryophyta</taxon>
        <taxon>Tracheophyta</taxon>
        <taxon>Spermatophyta</taxon>
        <taxon>Magnoliopsida</taxon>
        <taxon>eudicotyledons</taxon>
        <taxon>Gunneridae</taxon>
        <taxon>Pentapetalae</taxon>
        <taxon>rosids</taxon>
        <taxon>fabids</taxon>
        <taxon>Fabales</taxon>
        <taxon>Fabaceae</taxon>
        <taxon>Papilionoideae</taxon>
        <taxon>50 kb inversion clade</taxon>
        <taxon>genistoids sensu lato</taxon>
        <taxon>core genistoids</taxon>
        <taxon>Crotalarieae</taxon>
        <taxon>Crotalaria</taxon>
    </lineage>
</organism>
<evidence type="ECO:0000313" key="1">
    <source>
        <dbReference type="EMBL" id="KAK7258663.1"/>
    </source>
</evidence>
<sequence length="81" mass="9611">MPLPTSKRVRHGVPRVECQRSEYAIIIRRYEQRMKMIAHLIRGVIDGGQFFRESDRERLQLILTLAEAPIWKDIPEDYMEG</sequence>
<reference evidence="1 2" key="1">
    <citation type="submission" date="2024-01" db="EMBL/GenBank/DDBJ databases">
        <title>The genomes of 5 underutilized Papilionoideae crops provide insights into root nodulation and disease resistanc.</title>
        <authorList>
            <person name="Yuan L."/>
        </authorList>
    </citation>
    <scope>NUCLEOTIDE SEQUENCE [LARGE SCALE GENOMIC DNA]</scope>
    <source>
        <strain evidence="1">ZHUSHIDOU_FW_LH</strain>
        <tissue evidence="1">Leaf</tissue>
    </source>
</reference>
<protein>
    <submittedName>
        <fullName evidence="1">Uncharacterized protein</fullName>
    </submittedName>
</protein>
<name>A0AAN9ERL4_CROPI</name>
<keyword evidence="2" id="KW-1185">Reference proteome</keyword>
<dbReference type="EMBL" id="JAYWIO010000005">
    <property type="protein sequence ID" value="KAK7258663.1"/>
    <property type="molecule type" value="Genomic_DNA"/>
</dbReference>
<gene>
    <name evidence="1" type="ORF">RIF29_24245</name>
</gene>
<comment type="caution">
    <text evidence="1">The sequence shown here is derived from an EMBL/GenBank/DDBJ whole genome shotgun (WGS) entry which is preliminary data.</text>
</comment>
<dbReference type="AlphaFoldDB" id="A0AAN9ERL4"/>
<evidence type="ECO:0000313" key="2">
    <source>
        <dbReference type="Proteomes" id="UP001372338"/>
    </source>
</evidence>
<dbReference type="Proteomes" id="UP001372338">
    <property type="component" value="Unassembled WGS sequence"/>
</dbReference>
<proteinExistence type="predicted"/>
<accession>A0AAN9ERL4</accession>